<feature type="non-terminal residue" evidence="2">
    <location>
        <position position="118"/>
    </location>
</feature>
<feature type="transmembrane region" description="Helical" evidence="1">
    <location>
        <begin position="46"/>
        <end position="70"/>
    </location>
</feature>
<accession>A0AAW0XIS6</accession>
<dbReference type="InterPro" id="IPR036179">
    <property type="entry name" value="Ig-like_dom_sf"/>
</dbReference>
<keyword evidence="1" id="KW-1133">Transmembrane helix</keyword>
<reference evidence="2 3" key="1">
    <citation type="journal article" date="2024" name="BMC Genomics">
        <title>Genome assembly of redclaw crayfish (Cherax quadricarinatus) provides insights into its immune adaptation and hypoxia tolerance.</title>
        <authorList>
            <person name="Liu Z."/>
            <person name="Zheng J."/>
            <person name="Li H."/>
            <person name="Fang K."/>
            <person name="Wang S."/>
            <person name="He J."/>
            <person name="Zhou D."/>
            <person name="Weng S."/>
            <person name="Chi M."/>
            <person name="Gu Z."/>
            <person name="He J."/>
            <person name="Li F."/>
            <person name="Wang M."/>
        </authorList>
    </citation>
    <scope>NUCLEOTIDE SEQUENCE [LARGE SCALE GENOMIC DNA]</scope>
    <source>
        <strain evidence="2">ZL_2023a</strain>
    </source>
</reference>
<name>A0AAW0XIS6_CHEQU</name>
<keyword evidence="3" id="KW-1185">Reference proteome</keyword>
<gene>
    <name evidence="2" type="ORF">OTU49_003139</name>
</gene>
<dbReference type="Proteomes" id="UP001445076">
    <property type="component" value="Unassembled WGS sequence"/>
</dbReference>
<organism evidence="2 3">
    <name type="scientific">Cherax quadricarinatus</name>
    <name type="common">Australian red claw crayfish</name>
    <dbReference type="NCBI Taxonomy" id="27406"/>
    <lineage>
        <taxon>Eukaryota</taxon>
        <taxon>Metazoa</taxon>
        <taxon>Ecdysozoa</taxon>
        <taxon>Arthropoda</taxon>
        <taxon>Crustacea</taxon>
        <taxon>Multicrustacea</taxon>
        <taxon>Malacostraca</taxon>
        <taxon>Eumalacostraca</taxon>
        <taxon>Eucarida</taxon>
        <taxon>Decapoda</taxon>
        <taxon>Pleocyemata</taxon>
        <taxon>Astacidea</taxon>
        <taxon>Parastacoidea</taxon>
        <taxon>Parastacidae</taxon>
        <taxon>Cherax</taxon>
    </lineage>
</organism>
<evidence type="ECO:0000256" key="1">
    <source>
        <dbReference type="SAM" id="Phobius"/>
    </source>
</evidence>
<keyword evidence="1" id="KW-0812">Transmembrane</keyword>
<dbReference type="Gene3D" id="2.60.40.10">
    <property type="entry name" value="Immunoglobulins"/>
    <property type="match status" value="1"/>
</dbReference>
<protein>
    <submittedName>
        <fullName evidence="2">Uncharacterized protein</fullName>
    </submittedName>
</protein>
<sequence length="118" mass="12787">EQEEGVRNILVIHDADTHDFGAYNCSVVNEYGVARKQIRLNKEKRVPVLLLVGGVVALLLVAVIVAFLVLCTKQHSATKESSVPEKPSALTVVSSSPVSNMYLAQSDTKLSEEHTSTP</sequence>
<keyword evidence="1" id="KW-0472">Membrane</keyword>
<proteinExistence type="predicted"/>
<dbReference type="InterPro" id="IPR013783">
    <property type="entry name" value="Ig-like_fold"/>
</dbReference>
<dbReference type="SUPFAM" id="SSF48726">
    <property type="entry name" value="Immunoglobulin"/>
    <property type="match status" value="1"/>
</dbReference>
<dbReference type="EMBL" id="JARKIK010000034">
    <property type="protein sequence ID" value="KAK8740274.1"/>
    <property type="molecule type" value="Genomic_DNA"/>
</dbReference>
<feature type="non-terminal residue" evidence="2">
    <location>
        <position position="1"/>
    </location>
</feature>
<comment type="caution">
    <text evidence="2">The sequence shown here is derived from an EMBL/GenBank/DDBJ whole genome shotgun (WGS) entry which is preliminary data.</text>
</comment>
<dbReference type="AlphaFoldDB" id="A0AAW0XIS6"/>
<evidence type="ECO:0000313" key="2">
    <source>
        <dbReference type="EMBL" id="KAK8740274.1"/>
    </source>
</evidence>
<evidence type="ECO:0000313" key="3">
    <source>
        <dbReference type="Proteomes" id="UP001445076"/>
    </source>
</evidence>